<protein>
    <recommendedName>
        <fullName evidence="1">Death domain-containing protein</fullName>
    </recommendedName>
</protein>
<dbReference type="InterPro" id="IPR016729">
    <property type="entry name" value="FADD"/>
</dbReference>
<dbReference type="Gene3D" id="2.60.220.30">
    <property type="match status" value="1"/>
</dbReference>
<evidence type="ECO:0000313" key="3">
    <source>
        <dbReference type="Proteomes" id="UP000009022"/>
    </source>
</evidence>
<dbReference type="eggNOG" id="KOG0619">
    <property type="taxonomic scope" value="Eukaryota"/>
</dbReference>
<dbReference type="InParanoid" id="B3RLJ0"/>
<dbReference type="RefSeq" id="XP_002108747.1">
    <property type="nucleotide sequence ID" value="XM_002108711.1"/>
</dbReference>
<dbReference type="InterPro" id="IPR011029">
    <property type="entry name" value="DEATH-like_dom_sf"/>
</dbReference>
<dbReference type="PhylomeDB" id="B3RLJ0"/>
<dbReference type="PANTHER" id="PTHR15077">
    <property type="entry name" value="FAS-ASSOCIATING DEATH DOMAIN-CONTAINING PROTEIN FADD"/>
    <property type="match status" value="1"/>
</dbReference>
<dbReference type="GO" id="GO:0097191">
    <property type="term" value="P:extrinsic apoptotic signaling pathway"/>
    <property type="evidence" value="ECO:0000318"/>
    <property type="project" value="GO_Central"/>
</dbReference>
<dbReference type="GO" id="GO:0005123">
    <property type="term" value="F:death receptor binding"/>
    <property type="evidence" value="ECO:0000318"/>
    <property type="project" value="GO_Central"/>
</dbReference>
<evidence type="ECO:0000259" key="1">
    <source>
        <dbReference type="PROSITE" id="PS50017"/>
    </source>
</evidence>
<dbReference type="KEGG" id="tad:TRIADDRAFT_52019"/>
<dbReference type="CTD" id="6749200"/>
<dbReference type="GeneID" id="6749200"/>
<dbReference type="GO" id="GO:0089720">
    <property type="term" value="F:caspase binding"/>
    <property type="evidence" value="ECO:0000318"/>
    <property type="project" value="GO_Central"/>
</dbReference>
<sequence>MEVTEKELHTYEAMSDNNAAEYNNDISAIASRLRETLDNTTGSYIDIKLIVQDLFNFAIHYGEVENHNDSNSLHSYGWNGILTRWAVTYVKDLKRFLEGVNILMLGNYKMEHLLTIVLHRTLTNPFNVYEKNAQQIGDQLKIMLEEFDPAKENQNTKRAVPSHESPDGLSESRITDLFHSRLIDRLFSSTPDPIIEISDPFEASIIPNPMVCQEMLAESGGIIGVPSAPGVQLRVPSCVLTDNVKVACKVVYIDQPYAIEVTEPHLPAQASPIVILTPNGYCFAPSETDAVELTLPLPDFEDIASRCGYDNEIIQKFPLSIWTSRTSEDEEPCWERLHITHKISSDDDGLLYVTFSIEHFSLITVLYDFVTNSMLTAFQLGPANHYERKMTYVKCNAFIGDTEDEEGNFALIVTIAPKGEEMQIYERFSSVVGQSEELLLNVGQYKIKITGKFEAGDYAWADNSLEKTINFRGRNTKVEFLCKFIDDSSRSGPFGRVSITKIPDKSESPQSEVQSPADREGHFILLMNPTEGYTVFRRESIRTVSGVSAVFPLVADLISTDWKALADAFGLRYEDIKRIEKDYDDTNSRARAVLETWKLRDGSKANLQNLIEILQKENFKSISEAVEDRVKRKI</sequence>
<dbReference type="GO" id="GO:0031265">
    <property type="term" value="C:CD95 death-inducing signaling complex"/>
    <property type="evidence" value="ECO:0000318"/>
    <property type="project" value="GO_Central"/>
</dbReference>
<dbReference type="OrthoDB" id="1394818at2759"/>
<dbReference type="InterPro" id="IPR000488">
    <property type="entry name" value="Death_dom"/>
</dbReference>
<dbReference type="PROSITE" id="PS50017">
    <property type="entry name" value="DEATH_DOMAIN"/>
    <property type="match status" value="1"/>
</dbReference>
<dbReference type="Pfam" id="PF00531">
    <property type="entry name" value="Death"/>
    <property type="match status" value="1"/>
</dbReference>
<dbReference type="STRING" id="10228.B3RLJ0"/>
<dbReference type="EMBL" id="DS985241">
    <property type="protein sequence ID" value="EDV29545.1"/>
    <property type="molecule type" value="Genomic_DNA"/>
</dbReference>
<gene>
    <name evidence="2" type="ORF">TRIADDRAFT_52019</name>
</gene>
<dbReference type="CDD" id="cd01670">
    <property type="entry name" value="Death"/>
    <property type="match status" value="1"/>
</dbReference>
<dbReference type="Proteomes" id="UP000009022">
    <property type="component" value="Unassembled WGS sequence"/>
</dbReference>
<evidence type="ECO:0000313" key="2">
    <source>
        <dbReference type="EMBL" id="EDV29545.1"/>
    </source>
</evidence>
<name>B3RLJ0_TRIAD</name>
<dbReference type="Gene3D" id="1.10.533.10">
    <property type="entry name" value="Death Domain, Fas"/>
    <property type="match status" value="1"/>
</dbReference>
<dbReference type="HOGENOM" id="CLU_431710_0_0_1"/>
<feature type="domain" description="Death" evidence="1">
    <location>
        <begin position="547"/>
        <end position="630"/>
    </location>
</feature>
<dbReference type="AlphaFoldDB" id="B3RLJ0"/>
<dbReference type="SMART" id="SM00005">
    <property type="entry name" value="DEATH"/>
    <property type="match status" value="1"/>
</dbReference>
<keyword evidence="3" id="KW-1185">Reference proteome</keyword>
<dbReference type="PANTHER" id="PTHR15077:SF10">
    <property type="entry name" value="FAS-ASSOCIATED DEATH DOMAIN PROTEIN"/>
    <property type="match status" value="1"/>
</dbReference>
<proteinExistence type="predicted"/>
<reference evidence="2 3" key="1">
    <citation type="journal article" date="2008" name="Nature">
        <title>The Trichoplax genome and the nature of placozoans.</title>
        <authorList>
            <person name="Srivastava M."/>
            <person name="Begovic E."/>
            <person name="Chapman J."/>
            <person name="Putnam N.H."/>
            <person name="Hellsten U."/>
            <person name="Kawashima T."/>
            <person name="Kuo A."/>
            <person name="Mitros T."/>
            <person name="Salamov A."/>
            <person name="Carpenter M.L."/>
            <person name="Signorovitch A.Y."/>
            <person name="Moreno M.A."/>
            <person name="Kamm K."/>
            <person name="Grimwood J."/>
            <person name="Schmutz J."/>
            <person name="Shapiro H."/>
            <person name="Grigoriev I.V."/>
            <person name="Buss L.W."/>
            <person name="Schierwater B."/>
            <person name="Dellaporta S.L."/>
            <person name="Rokhsar D.S."/>
        </authorList>
    </citation>
    <scope>NUCLEOTIDE SEQUENCE [LARGE SCALE GENOMIC DNA]</scope>
    <source>
        <strain evidence="2 3">Grell-BS-1999</strain>
    </source>
</reference>
<organism evidence="2 3">
    <name type="scientific">Trichoplax adhaerens</name>
    <name type="common">Trichoplax reptans</name>
    <dbReference type="NCBI Taxonomy" id="10228"/>
    <lineage>
        <taxon>Eukaryota</taxon>
        <taxon>Metazoa</taxon>
        <taxon>Placozoa</taxon>
        <taxon>Uniplacotomia</taxon>
        <taxon>Trichoplacea</taxon>
        <taxon>Trichoplacidae</taxon>
        <taxon>Trichoplax</taxon>
    </lineage>
</organism>
<dbReference type="SUPFAM" id="SSF47986">
    <property type="entry name" value="DEATH domain"/>
    <property type="match status" value="1"/>
</dbReference>
<accession>B3RLJ0</accession>
<dbReference type="GO" id="GO:0045089">
    <property type="term" value="P:positive regulation of innate immune response"/>
    <property type="evidence" value="ECO:0000318"/>
    <property type="project" value="GO_Central"/>
</dbReference>